<dbReference type="EMBL" id="QUSF01000026">
    <property type="protein sequence ID" value="RLW00638.1"/>
    <property type="molecule type" value="Genomic_DNA"/>
</dbReference>
<dbReference type="Proteomes" id="UP000276834">
    <property type="component" value="Unassembled WGS sequence"/>
</dbReference>
<evidence type="ECO:0000313" key="2">
    <source>
        <dbReference type="Proteomes" id="UP000276834"/>
    </source>
</evidence>
<protein>
    <submittedName>
        <fullName evidence="1">Uncharacterized protein</fullName>
    </submittedName>
</protein>
<name>A0A3L8SE37_CHLGU</name>
<feature type="non-terminal residue" evidence="1">
    <location>
        <position position="1"/>
    </location>
</feature>
<proteinExistence type="predicted"/>
<sequence length="159" mass="18401">LFNPYPNPGAVVPIRVTSGWRHTKDSVRRNSVALPEQPFPGAENVLRSHPKHCEENPAERFHLCLQIDEELETFQYEVTVIRKRPLSPLLVKNRKREESSSPPAFSFTLISQLPRPRGNSWKRVWQGRISQLSLAKMITHYFEFTFALLAHPNMQESVD</sequence>
<gene>
    <name evidence="1" type="ORF">DV515_00008552</name>
</gene>
<keyword evidence="2" id="KW-1185">Reference proteome</keyword>
<feature type="non-terminal residue" evidence="1">
    <location>
        <position position="159"/>
    </location>
</feature>
<evidence type="ECO:0000313" key="1">
    <source>
        <dbReference type="EMBL" id="RLW00638.1"/>
    </source>
</evidence>
<accession>A0A3L8SE37</accession>
<organism evidence="1 2">
    <name type="scientific">Chloebia gouldiae</name>
    <name type="common">Gouldian finch</name>
    <name type="synonym">Erythrura gouldiae</name>
    <dbReference type="NCBI Taxonomy" id="44316"/>
    <lineage>
        <taxon>Eukaryota</taxon>
        <taxon>Metazoa</taxon>
        <taxon>Chordata</taxon>
        <taxon>Craniata</taxon>
        <taxon>Vertebrata</taxon>
        <taxon>Euteleostomi</taxon>
        <taxon>Archelosauria</taxon>
        <taxon>Archosauria</taxon>
        <taxon>Dinosauria</taxon>
        <taxon>Saurischia</taxon>
        <taxon>Theropoda</taxon>
        <taxon>Coelurosauria</taxon>
        <taxon>Aves</taxon>
        <taxon>Neognathae</taxon>
        <taxon>Neoaves</taxon>
        <taxon>Telluraves</taxon>
        <taxon>Australaves</taxon>
        <taxon>Passeriformes</taxon>
        <taxon>Passeroidea</taxon>
        <taxon>Passeridae</taxon>
        <taxon>Chloebia</taxon>
    </lineage>
</organism>
<dbReference type="AlphaFoldDB" id="A0A3L8SE37"/>
<comment type="caution">
    <text evidence="1">The sequence shown here is derived from an EMBL/GenBank/DDBJ whole genome shotgun (WGS) entry which is preliminary data.</text>
</comment>
<reference evidence="1 2" key="1">
    <citation type="journal article" date="2018" name="Proc. R. Soc. B">
        <title>A non-coding region near Follistatin controls head colour polymorphism in the Gouldian finch.</title>
        <authorList>
            <person name="Toomey M.B."/>
            <person name="Marques C.I."/>
            <person name="Andrade P."/>
            <person name="Araujo P.M."/>
            <person name="Sabatino S."/>
            <person name="Gazda M.A."/>
            <person name="Afonso S."/>
            <person name="Lopes R.J."/>
            <person name="Corbo J.C."/>
            <person name="Carneiro M."/>
        </authorList>
    </citation>
    <scope>NUCLEOTIDE SEQUENCE [LARGE SCALE GENOMIC DNA]</scope>
    <source>
        <strain evidence="1">Red01</strain>
        <tissue evidence="1">Muscle</tissue>
    </source>
</reference>